<dbReference type="InterPro" id="IPR011990">
    <property type="entry name" value="TPR-like_helical_dom_sf"/>
</dbReference>
<organism evidence="3 4">
    <name type="scientific">Saccharibacillus endophyticus</name>
    <dbReference type="NCBI Taxonomy" id="2060666"/>
    <lineage>
        <taxon>Bacteria</taxon>
        <taxon>Bacillati</taxon>
        <taxon>Bacillota</taxon>
        <taxon>Bacilli</taxon>
        <taxon>Bacillales</taxon>
        <taxon>Paenibacillaceae</taxon>
        <taxon>Saccharibacillus</taxon>
    </lineage>
</organism>
<comment type="similarity">
    <text evidence="1">Belongs to the sulfatase family.</text>
</comment>
<dbReference type="Proteomes" id="UP000605427">
    <property type="component" value="Unassembled WGS sequence"/>
</dbReference>
<dbReference type="InterPro" id="IPR050738">
    <property type="entry name" value="Sulfatase"/>
</dbReference>
<dbReference type="EMBL" id="BMDD01000008">
    <property type="protein sequence ID" value="GGH87010.1"/>
    <property type="molecule type" value="Genomic_DNA"/>
</dbReference>
<dbReference type="SUPFAM" id="SSF53649">
    <property type="entry name" value="Alkaline phosphatase-like"/>
    <property type="match status" value="1"/>
</dbReference>
<dbReference type="Gene3D" id="3.40.720.10">
    <property type="entry name" value="Alkaline Phosphatase, subunit A"/>
    <property type="match status" value="1"/>
</dbReference>
<proteinExistence type="inferred from homology"/>
<sequence>MQSSGFIRNKYEELHKVNQKIQESFQKSMDITLIESLVEDYKKLNEDVTLVSFWSNIFFQKQQYVTAKSVLEEGILKYPFSFDLQFNLGLTQEMLGEKDKALYSYLKALKYSGESNKRLAESYINRMVGELAELYKGNSMKHSKIIAKANRIMSEQDERYFPMDKNKKSLIRQVRQKGTSEEHMTNLYKCVLLENVDDSTRYLAMTETLKGQEISGQTVFNLKDSAVIPVSLLEKETTFRLKENEKSYSFSQKELPFQRYHYLKFNNSGRLKINSNKPVFIGNPIYLKDAPKAKRLILNIFIDGLSFDFLQKNEWESFMPYTHSYFSKGIIATNCYATSEWTFPSVASMYTGNYTIRHGVFHPELIHPFAERNKMMQEYFKEAGYFTAQIGGDWRVTPEHGYYKGFDRILYQNFGGGIADGSKIISETLEHLELFKGKNQMLWISIADVHHVPDEVELNPIVQAQIPIAERANQTTKGTTTVLTGYDEHKHKRYLEEIKRIDFHLRSLYDYLDEQYSEDEVLIVLNSDHGQSFLEETSFLLSESRRRVPLMIRGASGVSGETEEFIELIDLLPILLHEAGIEIPSAIQGRLPKKFGGPEERNFAFTEAIHPGQTYKAAITDKNHIFHFENKENLSTNGLININDYTTKLININSNKDETEQFLEKSNYYEEYIWNHIKSHIKID</sequence>
<keyword evidence="4" id="KW-1185">Reference proteome</keyword>
<dbReference type="InterPro" id="IPR000917">
    <property type="entry name" value="Sulfatase_N"/>
</dbReference>
<evidence type="ECO:0000259" key="2">
    <source>
        <dbReference type="Pfam" id="PF00884"/>
    </source>
</evidence>
<dbReference type="Pfam" id="PF00884">
    <property type="entry name" value="Sulfatase"/>
    <property type="match status" value="1"/>
</dbReference>
<dbReference type="Gene3D" id="1.25.40.10">
    <property type="entry name" value="Tetratricopeptide repeat domain"/>
    <property type="match status" value="1"/>
</dbReference>
<dbReference type="InterPro" id="IPR017850">
    <property type="entry name" value="Alkaline_phosphatase_core_sf"/>
</dbReference>
<evidence type="ECO:0000313" key="3">
    <source>
        <dbReference type="EMBL" id="GGH87010.1"/>
    </source>
</evidence>
<dbReference type="PANTHER" id="PTHR42693">
    <property type="entry name" value="ARYLSULFATASE FAMILY MEMBER"/>
    <property type="match status" value="1"/>
</dbReference>
<name>A0ABQ2A9C7_9BACL</name>
<evidence type="ECO:0000256" key="1">
    <source>
        <dbReference type="ARBA" id="ARBA00008779"/>
    </source>
</evidence>
<feature type="domain" description="Sulfatase N-terminal" evidence="2">
    <location>
        <begin position="297"/>
        <end position="581"/>
    </location>
</feature>
<reference evidence="4" key="1">
    <citation type="journal article" date="2019" name="Int. J. Syst. Evol. Microbiol.">
        <title>The Global Catalogue of Microorganisms (GCM) 10K type strain sequencing project: providing services to taxonomists for standard genome sequencing and annotation.</title>
        <authorList>
            <consortium name="The Broad Institute Genomics Platform"/>
            <consortium name="The Broad Institute Genome Sequencing Center for Infectious Disease"/>
            <person name="Wu L."/>
            <person name="Ma J."/>
        </authorList>
    </citation>
    <scope>NUCLEOTIDE SEQUENCE [LARGE SCALE GENOMIC DNA]</scope>
    <source>
        <strain evidence="4">CCM 8702</strain>
    </source>
</reference>
<protein>
    <submittedName>
        <fullName evidence="3">Sulfatase</fullName>
    </submittedName>
</protein>
<dbReference type="RefSeq" id="WP_172247687.1">
    <property type="nucleotide sequence ID" value="NZ_BMDD01000008.1"/>
</dbReference>
<dbReference type="PANTHER" id="PTHR42693:SF33">
    <property type="entry name" value="ARYLSULFATASE"/>
    <property type="match status" value="1"/>
</dbReference>
<gene>
    <name evidence="3" type="ORF">GCM10007362_48130</name>
</gene>
<accession>A0ABQ2A9C7</accession>
<dbReference type="SUPFAM" id="SSF48452">
    <property type="entry name" value="TPR-like"/>
    <property type="match status" value="1"/>
</dbReference>
<evidence type="ECO:0000313" key="4">
    <source>
        <dbReference type="Proteomes" id="UP000605427"/>
    </source>
</evidence>
<comment type="caution">
    <text evidence="3">The sequence shown here is derived from an EMBL/GenBank/DDBJ whole genome shotgun (WGS) entry which is preliminary data.</text>
</comment>